<dbReference type="AGR" id="MGI:3641661"/>
<reference evidence="2" key="8">
    <citation type="journal article" date="2005" name="Science">
        <title>Antisense Transcription in the Mammalian Transcriptome.</title>
        <authorList>
            <consortium name="RIKEN Genome Exploration Research Group and Genome Science Group (Genome Network Project Core Group) and the FANTOM Consortium"/>
        </authorList>
    </citation>
    <scope>NUCLEOTIDE SEQUENCE</scope>
    <source>
        <strain evidence="2">C57BL/6J</strain>
        <tissue evidence="2">Testis</tissue>
    </source>
</reference>
<keyword evidence="1" id="KW-0812">Transmembrane</keyword>
<reference evidence="2" key="1">
    <citation type="journal article" date="1999" name="Methods Enzymol.">
        <title>High-efficiency full-length cDNA cloning.</title>
        <authorList>
            <person name="Carninci P."/>
            <person name="Hayashizaki Y."/>
        </authorList>
    </citation>
    <scope>NUCLEOTIDE SEQUENCE</scope>
    <source>
        <strain evidence="2">C57BL/6J</strain>
        <tissue evidence="2">Testis</tissue>
    </source>
</reference>
<reference evidence="2" key="6">
    <citation type="submission" date="2004-03" db="EMBL/GenBank/DDBJ databases">
        <authorList>
            <person name="Arakawa T."/>
            <person name="Carninci P."/>
            <person name="Fukuda S."/>
            <person name="Hashizume W."/>
            <person name="Hayashida K."/>
            <person name="Hori F."/>
            <person name="Iida J."/>
            <person name="Imamura K."/>
            <person name="Imotani K."/>
            <person name="Itoh M."/>
            <person name="Kanagawa S."/>
            <person name="Kawai J."/>
            <person name="Kojima M."/>
            <person name="Konno H."/>
            <person name="Murata M."/>
            <person name="Nakamura M."/>
            <person name="Ninomiya N."/>
            <person name="Nishiyori H."/>
            <person name="Nomura K."/>
            <person name="Ohno M."/>
            <person name="Sakazume N."/>
            <person name="Sano H."/>
            <person name="Sasaki D."/>
            <person name="Shibata K."/>
            <person name="Shiraki T."/>
            <person name="Tagami M."/>
            <person name="Tagami Y."/>
            <person name="Waki K."/>
            <person name="Watahiki A."/>
            <person name="Muramatsu M."/>
            <person name="Hayashizaki Y."/>
        </authorList>
    </citation>
    <scope>NUCLEOTIDE SEQUENCE</scope>
    <source>
        <strain evidence="2">C57BL/6J</strain>
        <tissue evidence="2">Testis</tissue>
    </source>
</reference>
<feature type="transmembrane region" description="Helical" evidence="1">
    <location>
        <begin position="6"/>
        <end position="30"/>
    </location>
</feature>
<organism evidence="2">
    <name type="scientific">Mus musculus</name>
    <name type="common">Mouse</name>
    <dbReference type="NCBI Taxonomy" id="10090"/>
    <lineage>
        <taxon>Eukaryota</taxon>
        <taxon>Metazoa</taxon>
        <taxon>Chordata</taxon>
        <taxon>Craniata</taxon>
        <taxon>Vertebrata</taxon>
        <taxon>Euteleostomi</taxon>
        <taxon>Mammalia</taxon>
        <taxon>Eutheria</taxon>
        <taxon>Euarchontoglires</taxon>
        <taxon>Glires</taxon>
        <taxon>Rodentia</taxon>
        <taxon>Myomorpha</taxon>
        <taxon>Muroidea</taxon>
        <taxon>Muridae</taxon>
        <taxon>Murinae</taxon>
        <taxon>Mus</taxon>
        <taxon>Mus</taxon>
    </lineage>
</organism>
<reference evidence="2" key="2">
    <citation type="journal article" date="2000" name="Genome Res.">
        <title>Normalization and subtraction of cap-trapper-selected cDNAs to prepare full-length cDNA libraries for rapid discovery of new genes.</title>
        <authorList>
            <person name="Carninci P."/>
            <person name="Shibata Y."/>
            <person name="Hayatsu N."/>
            <person name="Sugahara Y."/>
            <person name="Shibata K."/>
            <person name="Itoh M."/>
            <person name="Konno H."/>
            <person name="Okazaki Y."/>
            <person name="Muramatsu M."/>
            <person name="Hayashizaki Y."/>
        </authorList>
    </citation>
    <scope>NUCLEOTIDE SEQUENCE</scope>
    <source>
        <strain evidence="2">C57BL/6J</strain>
        <tissue evidence="2">Testis</tissue>
    </source>
</reference>
<protein>
    <submittedName>
        <fullName evidence="2">Uncharacterized protein</fullName>
    </submittedName>
</protein>
<evidence type="ECO:0000256" key="1">
    <source>
        <dbReference type="SAM" id="Phobius"/>
    </source>
</evidence>
<evidence type="ECO:0000313" key="3">
    <source>
        <dbReference type="MGI" id="MGI:3641661"/>
    </source>
</evidence>
<reference evidence="2" key="4">
    <citation type="journal article" date="2001" name="Nature">
        <title>Functional annotation of a full-length mouse cDNA collection.</title>
        <authorList>
            <consortium name="The RIKEN Genome Exploration Research Group Phase II Team and the FANTOM Consortium"/>
        </authorList>
    </citation>
    <scope>NUCLEOTIDE SEQUENCE</scope>
    <source>
        <strain evidence="2">C57BL/6J</strain>
        <tissue evidence="2">Testis</tissue>
    </source>
</reference>
<accession>Q3V0P2</accession>
<sequence>MLINTLSWLSLSYSLTTLWTGAIACIWEFFSRGQSSPETFLGGWDFSRARSASST</sequence>
<keyword evidence="1" id="KW-0472">Membrane</keyword>
<name>Q3V0P2_MOUSE</name>
<gene>
    <name evidence="3" type="primary">Gm10415</name>
</gene>
<evidence type="ECO:0000313" key="2">
    <source>
        <dbReference type="EMBL" id="BAE21462.1"/>
    </source>
</evidence>
<keyword evidence="1" id="KW-1133">Transmembrane helix</keyword>
<reference evidence="2" key="5">
    <citation type="journal article" date="2002" name="Nature">
        <title>Analysis of the mouse transcriptome based on functional annotation of 60,770 full-length cDNAs.</title>
        <authorList>
            <consortium name="The FANTOM Consortium and the RIKEN Genome Exploration Research Group Phase I and II Team"/>
        </authorList>
    </citation>
    <scope>NUCLEOTIDE SEQUENCE</scope>
    <source>
        <strain evidence="2">C57BL/6J</strain>
        <tissue evidence="2">Testis</tissue>
    </source>
</reference>
<dbReference type="MGI" id="MGI:3641661">
    <property type="gene designation" value="Gm10415"/>
</dbReference>
<reference evidence="2" key="7">
    <citation type="journal article" date="2005" name="Science">
        <title>The Transcriptional Landscape of the Mammalian Genome.</title>
        <authorList>
            <consortium name="The FANTOM Consortium"/>
            <consortium name="Riken Genome Exploration Research Group and Genome Science Group (Genome Network Project Core Group)"/>
        </authorList>
    </citation>
    <scope>NUCLEOTIDE SEQUENCE</scope>
    <source>
        <strain evidence="2">C57BL/6J</strain>
        <tissue evidence="2">Testis</tissue>
    </source>
</reference>
<dbReference type="EMBL" id="AK133000">
    <property type="protein sequence ID" value="BAE21462.1"/>
    <property type="molecule type" value="mRNA"/>
</dbReference>
<reference evidence="2" key="3">
    <citation type="journal article" date="2000" name="Genome Res.">
        <title>RIKEN integrated sequence analysis (RISA) system--384-format sequencing pipeline with 384 multicapillary sequencer.</title>
        <authorList>
            <person name="Shibata K."/>
            <person name="Itoh M."/>
            <person name="Aizawa K."/>
            <person name="Nagaoka S."/>
            <person name="Sasaki N."/>
            <person name="Carninci P."/>
            <person name="Konno H."/>
            <person name="Akiyama J."/>
            <person name="Nishi K."/>
            <person name="Kitsunai T."/>
            <person name="Tashiro H."/>
            <person name="Itoh M."/>
            <person name="Sumi N."/>
            <person name="Ishii Y."/>
            <person name="Nakamura S."/>
            <person name="Hazama M."/>
            <person name="Nishine T."/>
            <person name="Harada A."/>
            <person name="Yamamoto R."/>
            <person name="Matsumoto H."/>
            <person name="Sakaguchi S."/>
            <person name="Ikegami T."/>
            <person name="Kashiwagi K."/>
            <person name="Fujiwake S."/>
            <person name="Inoue K."/>
            <person name="Togawa Y."/>
            <person name="Izawa M."/>
            <person name="Ohara E."/>
            <person name="Watahiki M."/>
            <person name="Yoneda Y."/>
            <person name="Ishikawa T."/>
            <person name="Ozawa K."/>
            <person name="Tanaka T."/>
            <person name="Matsuura S."/>
            <person name="Kawai J."/>
            <person name="Okazaki Y."/>
            <person name="Muramatsu M."/>
            <person name="Inoue Y."/>
            <person name="Kira A."/>
            <person name="Hayashizaki Y."/>
        </authorList>
    </citation>
    <scope>NUCLEOTIDE SEQUENCE</scope>
    <source>
        <strain evidence="2">C57BL/6J</strain>
        <tissue evidence="2">Testis</tissue>
    </source>
</reference>
<proteinExistence type="evidence at transcript level"/>
<dbReference type="AlphaFoldDB" id="Q3V0P2"/>